<sequence length="253" mass="27001">MLDKTWHDLIEGTEYPDLRADTPAFWNAFATLIEARRQDRACVVAQLGLSLDGRIATQTGDSKYINGRDALAHLHRLRALVDAVIVGSGTALADDPQLTVRLCHGRHPARVVIDPNGRVSPRARVWADDGTRSLVFGGAQDLPAHVERIAVPGGDIPPQHLVAELAQRGLIRLLVEGGADTLGRFLADGQITSLHLLYGQLILGSGQPGVVLPPIAKLSEALRPDCKTHVFPDGDILVACDLAPPDQDAGGTA</sequence>
<feature type="domain" description="Bacterial bifunctional deaminase-reductase C-terminal" evidence="4">
    <location>
        <begin position="43"/>
        <end position="209"/>
    </location>
</feature>
<keyword evidence="3" id="KW-0560">Oxidoreductase</keyword>
<keyword evidence="2" id="KW-0521">NADP</keyword>
<dbReference type="Proteomes" id="UP001553161">
    <property type="component" value="Unassembled WGS sequence"/>
</dbReference>
<dbReference type="InterPro" id="IPR024072">
    <property type="entry name" value="DHFR-like_dom_sf"/>
</dbReference>
<dbReference type="RefSeq" id="WP_366191862.1">
    <property type="nucleotide sequence ID" value="NZ_JBFBVU010000003.1"/>
</dbReference>
<protein>
    <submittedName>
        <fullName evidence="5">RibD family protein</fullName>
    </submittedName>
</protein>
<accession>A0ABV3L3E0</accession>
<evidence type="ECO:0000313" key="6">
    <source>
        <dbReference type="Proteomes" id="UP001553161"/>
    </source>
</evidence>
<evidence type="ECO:0000256" key="3">
    <source>
        <dbReference type="ARBA" id="ARBA00023002"/>
    </source>
</evidence>
<comment type="pathway">
    <text evidence="1">Cofactor biosynthesis; riboflavin biosynthesis.</text>
</comment>
<dbReference type="InterPro" id="IPR002734">
    <property type="entry name" value="RibDG_C"/>
</dbReference>
<dbReference type="PANTHER" id="PTHR38011">
    <property type="entry name" value="DIHYDROFOLATE REDUCTASE FAMILY PROTEIN (AFU_ORTHOLOGUE AFUA_8G06820)"/>
    <property type="match status" value="1"/>
</dbReference>
<dbReference type="InterPro" id="IPR050765">
    <property type="entry name" value="Riboflavin_Biosynth_HTPR"/>
</dbReference>
<comment type="caution">
    <text evidence="5">The sequence shown here is derived from an EMBL/GenBank/DDBJ whole genome shotgun (WGS) entry which is preliminary data.</text>
</comment>
<dbReference type="PANTHER" id="PTHR38011:SF7">
    <property type="entry name" value="2,5-DIAMINO-6-RIBOSYLAMINO-4(3H)-PYRIMIDINONE 5'-PHOSPHATE REDUCTASE"/>
    <property type="match status" value="1"/>
</dbReference>
<keyword evidence="6" id="KW-1185">Reference proteome</keyword>
<proteinExistence type="predicted"/>
<evidence type="ECO:0000256" key="2">
    <source>
        <dbReference type="ARBA" id="ARBA00022857"/>
    </source>
</evidence>
<name>A0ABV3L3E0_9RHOB</name>
<dbReference type="SUPFAM" id="SSF53597">
    <property type="entry name" value="Dihydrofolate reductase-like"/>
    <property type="match status" value="1"/>
</dbReference>
<dbReference type="Pfam" id="PF01872">
    <property type="entry name" value="RibD_C"/>
    <property type="match status" value="1"/>
</dbReference>
<evidence type="ECO:0000259" key="4">
    <source>
        <dbReference type="Pfam" id="PF01872"/>
    </source>
</evidence>
<evidence type="ECO:0000256" key="1">
    <source>
        <dbReference type="ARBA" id="ARBA00005104"/>
    </source>
</evidence>
<evidence type="ECO:0000313" key="5">
    <source>
        <dbReference type="EMBL" id="MEV8466055.1"/>
    </source>
</evidence>
<reference evidence="5 6" key="1">
    <citation type="submission" date="2024-07" db="EMBL/GenBank/DDBJ databases">
        <authorList>
            <person name="Kang M."/>
        </authorList>
    </citation>
    <scope>NUCLEOTIDE SEQUENCE [LARGE SCALE GENOMIC DNA]</scope>
    <source>
        <strain evidence="5 6">DFM31</strain>
    </source>
</reference>
<dbReference type="EMBL" id="JBFBVU010000003">
    <property type="protein sequence ID" value="MEV8466055.1"/>
    <property type="molecule type" value="Genomic_DNA"/>
</dbReference>
<gene>
    <name evidence="5" type="ORF">AB0T83_04555</name>
</gene>
<dbReference type="Gene3D" id="3.40.430.10">
    <property type="entry name" value="Dihydrofolate Reductase, subunit A"/>
    <property type="match status" value="1"/>
</dbReference>
<organism evidence="5 6">
    <name type="scientific">Meridianimarinicoccus marinus</name>
    <dbReference type="NCBI Taxonomy" id="3231483"/>
    <lineage>
        <taxon>Bacteria</taxon>
        <taxon>Pseudomonadati</taxon>
        <taxon>Pseudomonadota</taxon>
        <taxon>Alphaproteobacteria</taxon>
        <taxon>Rhodobacterales</taxon>
        <taxon>Paracoccaceae</taxon>
        <taxon>Meridianimarinicoccus</taxon>
    </lineage>
</organism>